<sequence length="182" mass="18676">MATAVVLVTAGCQFGGEDPGAAVRGGQGTTAGASSVKPVPVSPAPPDRVLAKREAVSGENKLEIAITLLARQERLVTLNFTVSTTTDSTLGWQVGNFFATSPDNDNGSVNGVYLIDPKNAKKHLVAYDSEQHCVCSANLGGQFVKPGGAAVLSATFAAPPPDVAAVDVYIPHAGMFKNVPIS</sequence>
<evidence type="ECO:0000313" key="3">
    <source>
        <dbReference type="Proteomes" id="UP001596137"/>
    </source>
</evidence>
<evidence type="ECO:0000313" key="2">
    <source>
        <dbReference type="EMBL" id="MFC6083476.1"/>
    </source>
</evidence>
<organism evidence="2 3">
    <name type="scientific">Sphaerisporangium aureirubrum</name>
    <dbReference type="NCBI Taxonomy" id="1544736"/>
    <lineage>
        <taxon>Bacteria</taxon>
        <taxon>Bacillati</taxon>
        <taxon>Actinomycetota</taxon>
        <taxon>Actinomycetes</taxon>
        <taxon>Streptosporangiales</taxon>
        <taxon>Streptosporangiaceae</taxon>
        <taxon>Sphaerisporangium</taxon>
    </lineage>
</organism>
<protein>
    <recommendedName>
        <fullName evidence="4">DUF4352 domain-containing protein</fullName>
    </recommendedName>
</protein>
<dbReference type="EMBL" id="JBHSRF010000028">
    <property type="protein sequence ID" value="MFC6083476.1"/>
    <property type="molecule type" value="Genomic_DNA"/>
</dbReference>
<dbReference type="RefSeq" id="WP_380755467.1">
    <property type="nucleotide sequence ID" value="NZ_JBHSRF010000028.1"/>
</dbReference>
<accession>A0ABW1NJS4</accession>
<feature type="compositionally biased region" description="Gly residues" evidence="1">
    <location>
        <begin position="18"/>
        <end position="29"/>
    </location>
</feature>
<gene>
    <name evidence="2" type="ORF">ACFP1K_20050</name>
</gene>
<name>A0ABW1NJS4_9ACTN</name>
<evidence type="ECO:0000256" key="1">
    <source>
        <dbReference type="SAM" id="MobiDB-lite"/>
    </source>
</evidence>
<evidence type="ECO:0008006" key="4">
    <source>
        <dbReference type="Google" id="ProtNLM"/>
    </source>
</evidence>
<proteinExistence type="predicted"/>
<reference evidence="3" key="1">
    <citation type="journal article" date="2019" name="Int. J. Syst. Evol. Microbiol.">
        <title>The Global Catalogue of Microorganisms (GCM) 10K type strain sequencing project: providing services to taxonomists for standard genome sequencing and annotation.</title>
        <authorList>
            <consortium name="The Broad Institute Genomics Platform"/>
            <consortium name="The Broad Institute Genome Sequencing Center for Infectious Disease"/>
            <person name="Wu L."/>
            <person name="Ma J."/>
        </authorList>
    </citation>
    <scope>NUCLEOTIDE SEQUENCE [LARGE SCALE GENOMIC DNA]</scope>
    <source>
        <strain evidence="3">JCM 30346</strain>
    </source>
</reference>
<dbReference type="Proteomes" id="UP001596137">
    <property type="component" value="Unassembled WGS sequence"/>
</dbReference>
<keyword evidence="3" id="KW-1185">Reference proteome</keyword>
<comment type="caution">
    <text evidence="2">The sequence shown here is derived from an EMBL/GenBank/DDBJ whole genome shotgun (WGS) entry which is preliminary data.</text>
</comment>
<feature type="region of interest" description="Disordered" evidence="1">
    <location>
        <begin position="18"/>
        <end position="44"/>
    </location>
</feature>